<protein>
    <recommendedName>
        <fullName evidence="3">PKD domain-containing protein</fullName>
    </recommendedName>
</protein>
<dbReference type="InterPro" id="IPR000601">
    <property type="entry name" value="PKD_dom"/>
</dbReference>
<accession>A0ABQ3MGB0</accession>
<evidence type="ECO:0000259" key="3">
    <source>
        <dbReference type="PROSITE" id="PS50093"/>
    </source>
</evidence>
<name>A0ABQ3MGB0_9PSEU</name>
<comment type="caution">
    <text evidence="4">The sequence shown here is derived from an EMBL/GenBank/DDBJ whole genome shotgun (WGS) entry which is preliminary data.</text>
</comment>
<keyword evidence="5" id="KW-1185">Reference proteome</keyword>
<keyword evidence="2" id="KW-0732">Signal</keyword>
<evidence type="ECO:0000313" key="4">
    <source>
        <dbReference type="EMBL" id="GHH40684.1"/>
    </source>
</evidence>
<sequence length="479" mass="50426">MRALMIGVAAVLTTALAPAAAHAAPPSNDDFADATAIPALPFKSIVDTKEGTAADDDPFSCSWSTSSVWFRYTAPADGFVRMSSDRPDDEKPALSAHTGERGALTWTPGACQHPHGGGSNTFAVTAGTTYHFLLQDTRFAGPVEFALELVPRAANDDFATAAELQPDTDVAGDPGPATLEAGEQRPSCDRSSTRSLWFRHTPARSGILSVKSTQLTSSAGVAVFKGTALDSLSEVDCRQSGHSPAIFTATAGETYYIRVADGIYGATPLTVRLEDAPQITPTASWVLPESPGVFDEVRFGIDPGDPAGRWLVGGEVRFGDGTSAPIQAVPGQAEVRHRYTADGEYQVTITGHTADGRSGSSTRTLKVETHDVAVTNVVAPATASVGEIGQVEVTVAGARYAEDVVVELLRRRADGYHDVVGTVRRHVEADGSVVVPFSYTYSAADAALGKATLKARARLDSRQDNNPADNERVVETIVG</sequence>
<dbReference type="PROSITE" id="PS50093">
    <property type="entry name" value="PKD"/>
    <property type="match status" value="1"/>
</dbReference>
<dbReference type="InterPro" id="IPR013783">
    <property type="entry name" value="Ig-like_fold"/>
</dbReference>
<evidence type="ECO:0000256" key="1">
    <source>
        <dbReference type="SAM" id="MobiDB-lite"/>
    </source>
</evidence>
<proteinExistence type="predicted"/>
<feature type="region of interest" description="Disordered" evidence="1">
    <location>
        <begin position="460"/>
        <end position="479"/>
    </location>
</feature>
<gene>
    <name evidence="4" type="ORF">GCM10017774_34450</name>
</gene>
<dbReference type="EMBL" id="BNAR01000004">
    <property type="protein sequence ID" value="GHH40684.1"/>
    <property type="molecule type" value="Genomic_DNA"/>
</dbReference>
<reference evidence="5" key="1">
    <citation type="journal article" date="2019" name="Int. J. Syst. Evol. Microbiol.">
        <title>The Global Catalogue of Microorganisms (GCM) 10K type strain sequencing project: providing services to taxonomists for standard genome sequencing and annotation.</title>
        <authorList>
            <consortium name="The Broad Institute Genomics Platform"/>
            <consortium name="The Broad Institute Genome Sequencing Center for Infectious Disease"/>
            <person name="Wu L."/>
            <person name="Ma J."/>
        </authorList>
    </citation>
    <scope>NUCLEOTIDE SEQUENCE [LARGE SCALE GENOMIC DNA]</scope>
    <source>
        <strain evidence="5">CGMCC 4.7367</strain>
    </source>
</reference>
<feature type="domain" description="PKD" evidence="3">
    <location>
        <begin position="318"/>
        <end position="374"/>
    </location>
</feature>
<feature type="signal peptide" evidence="2">
    <location>
        <begin position="1"/>
        <end position="23"/>
    </location>
</feature>
<evidence type="ECO:0000313" key="5">
    <source>
        <dbReference type="Proteomes" id="UP000605568"/>
    </source>
</evidence>
<dbReference type="Gene3D" id="2.60.40.10">
    <property type="entry name" value="Immunoglobulins"/>
    <property type="match status" value="1"/>
</dbReference>
<feature type="region of interest" description="Disordered" evidence="1">
    <location>
        <begin position="166"/>
        <end position="193"/>
    </location>
</feature>
<feature type="compositionally biased region" description="Basic and acidic residues" evidence="1">
    <location>
        <begin position="182"/>
        <end position="192"/>
    </location>
</feature>
<dbReference type="Proteomes" id="UP000605568">
    <property type="component" value="Unassembled WGS sequence"/>
</dbReference>
<dbReference type="SUPFAM" id="SSF49299">
    <property type="entry name" value="PKD domain"/>
    <property type="match status" value="1"/>
</dbReference>
<organism evidence="4 5">
    <name type="scientific">Lentzea cavernae</name>
    <dbReference type="NCBI Taxonomy" id="2020703"/>
    <lineage>
        <taxon>Bacteria</taxon>
        <taxon>Bacillati</taxon>
        <taxon>Actinomycetota</taxon>
        <taxon>Actinomycetes</taxon>
        <taxon>Pseudonocardiales</taxon>
        <taxon>Pseudonocardiaceae</taxon>
        <taxon>Lentzea</taxon>
    </lineage>
</organism>
<feature type="chain" id="PRO_5046382195" description="PKD domain-containing protein" evidence="2">
    <location>
        <begin position="24"/>
        <end position="479"/>
    </location>
</feature>
<evidence type="ECO:0000256" key="2">
    <source>
        <dbReference type="SAM" id="SignalP"/>
    </source>
</evidence>
<dbReference type="InterPro" id="IPR035986">
    <property type="entry name" value="PKD_dom_sf"/>
</dbReference>